<dbReference type="InterPro" id="IPR006122">
    <property type="entry name" value="HMA_Cu_ion-bd"/>
</dbReference>
<evidence type="ECO:0000256" key="1">
    <source>
        <dbReference type="ARBA" id="ARBA00015313"/>
    </source>
</evidence>
<name>A0A0A3J5S8_9BACL</name>
<dbReference type="Gene3D" id="3.30.70.100">
    <property type="match status" value="1"/>
</dbReference>
<dbReference type="eggNOG" id="COG2608">
    <property type="taxonomic scope" value="Bacteria"/>
</dbReference>
<dbReference type="InterPro" id="IPR017969">
    <property type="entry name" value="Heavy-metal-associated_CS"/>
</dbReference>
<proteinExistence type="predicted"/>
<dbReference type="PROSITE" id="PS01047">
    <property type="entry name" value="HMA_1"/>
    <property type="match status" value="1"/>
</dbReference>
<evidence type="ECO:0000313" key="5">
    <source>
        <dbReference type="EMBL" id="KGR92374.1"/>
    </source>
</evidence>
<dbReference type="EMBL" id="JPVQ01000001">
    <property type="protein sequence ID" value="KGR92374.1"/>
    <property type="molecule type" value="Genomic_DNA"/>
</dbReference>
<keyword evidence="2" id="KW-0479">Metal-binding</keyword>
<dbReference type="InterPro" id="IPR006121">
    <property type="entry name" value="HMA_dom"/>
</dbReference>
<organism evidence="5 6">
    <name type="scientific">Ureibacillus massiliensis 4400831 = CIP 108448 = CCUG 49529</name>
    <dbReference type="NCBI Taxonomy" id="1211035"/>
    <lineage>
        <taxon>Bacteria</taxon>
        <taxon>Bacillati</taxon>
        <taxon>Bacillota</taxon>
        <taxon>Bacilli</taxon>
        <taxon>Bacillales</taxon>
        <taxon>Caryophanaceae</taxon>
        <taxon>Ureibacillus</taxon>
    </lineage>
</organism>
<gene>
    <name evidence="5" type="ORF">CD30_00740</name>
</gene>
<comment type="caution">
    <text evidence="5">The sequence shown here is derived from an EMBL/GenBank/DDBJ whole genome shotgun (WGS) entry which is preliminary data.</text>
</comment>
<evidence type="ECO:0000256" key="2">
    <source>
        <dbReference type="ARBA" id="ARBA00022723"/>
    </source>
</evidence>
<dbReference type="AlphaFoldDB" id="A0A0A3J5S8"/>
<keyword evidence="6" id="KW-1185">Reference proteome</keyword>
<evidence type="ECO:0000313" key="6">
    <source>
        <dbReference type="Proteomes" id="UP000030595"/>
    </source>
</evidence>
<dbReference type="Proteomes" id="UP000030595">
    <property type="component" value="Unassembled WGS sequence"/>
</dbReference>
<dbReference type="SUPFAM" id="SSF55008">
    <property type="entry name" value="HMA, heavy metal-associated domain"/>
    <property type="match status" value="1"/>
</dbReference>
<dbReference type="PANTHER" id="PTHR46594">
    <property type="entry name" value="P-TYPE CATION-TRANSPORTING ATPASE"/>
    <property type="match status" value="1"/>
</dbReference>
<keyword evidence="3" id="KW-0186">Copper</keyword>
<dbReference type="InterPro" id="IPR036163">
    <property type="entry name" value="HMA_dom_sf"/>
</dbReference>
<dbReference type="NCBIfam" id="TIGR00003">
    <property type="entry name" value="copper ion binding protein"/>
    <property type="match status" value="1"/>
</dbReference>
<dbReference type="Pfam" id="PF00403">
    <property type="entry name" value="HMA"/>
    <property type="match status" value="1"/>
</dbReference>
<dbReference type="FunFam" id="3.30.70.100:FF:000005">
    <property type="entry name" value="Copper-exporting P-type ATPase A"/>
    <property type="match status" value="1"/>
</dbReference>
<dbReference type="CDD" id="cd00371">
    <property type="entry name" value="HMA"/>
    <property type="match status" value="1"/>
</dbReference>
<dbReference type="OrthoDB" id="9813965at2"/>
<evidence type="ECO:0000259" key="4">
    <source>
        <dbReference type="PROSITE" id="PS50846"/>
    </source>
</evidence>
<sequence length="69" mass="7331">MDQITLKVKGMTCGGCKKSVETGVASLSGVEHVNVELETGKVDVSFNEGQVDIAQIKSAIQKKGYFVEA</sequence>
<protein>
    <recommendedName>
        <fullName evidence="1">Copper chaperone CopZ</fullName>
    </recommendedName>
</protein>
<dbReference type="GO" id="GO:0005507">
    <property type="term" value="F:copper ion binding"/>
    <property type="evidence" value="ECO:0007669"/>
    <property type="project" value="InterPro"/>
</dbReference>
<evidence type="ECO:0000256" key="3">
    <source>
        <dbReference type="ARBA" id="ARBA00023008"/>
    </source>
</evidence>
<dbReference type="PANTHER" id="PTHR46594:SF4">
    <property type="entry name" value="P-TYPE CATION-TRANSPORTING ATPASE"/>
    <property type="match status" value="1"/>
</dbReference>
<dbReference type="RefSeq" id="WP_036170990.1">
    <property type="nucleotide sequence ID" value="NZ_AVCZ01000001.1"/>
</dbReference>
<feature type="domain" description="HMA" evidence="4">
    <location>
        <begin position="2"/>
        <end position="68"/>
    </location>
</feature>
<accession>A0A0A3J5S8</accession>
<reference evidence="5 6" key="1">
    <citation type="submission" date="2014-02" db="EMBL/GenBank/DDBJ databases">
        <title>Draft genome sequence of Lysinibacillus massiliensis CCUG 49529.</title>
        <authorList>
            <person name="Zhang F."/>
            <person name="Wang G."/>
            <person name="Zhang L."/>
        </authorList>
    </citation>
    <scope>NUCLEOTIDE SEQUENCE [LARGE SCALE GENOMIC DNA]</scope>
    <source>
        <strain evidence="5 6">CCUG 49529</strain>
    </source>
</reference>
<dbReference type="PROSITE" id="PS50846">
    <property type="entry name" value="HMA_2"/>
    <property type="match status" value="1"/>
</dbReference>